<keyword evidence="2" id="KW-0378">Hydrolase</keyword>
<organism evidence="4 5">
    <name type="scientific">Sphenostylis stenocarpa</name>
    <dbReference type="NCBI Taxonomy" id="92480"/>
    <lineage>
        <taxon>Eukaryota</taxon>
        <taxon>Viridiplantae</taxon>
        <taxon>Streptophyta</taxon>
        <taxon>Embryophyta</taxon>
        <taxon>Tracheophyta</taxon>
        <taxon>Spermatophyta</taxon>
        <taxon>Magnoliopsida</taxon>
        <taxon>eudicotyledons</taxon>
        <taxon>Gunneridae</taxon>
        <taxon>Pentapetalae</taxon>
        <taxon>rosids</taxon>
        <taxon>fabids</taxon>
        <taxon>Fabales</taxon>
        <taxon>Fabaceae</taxon>
        <taxon>Papilionoideae</taxon>
        <taxon>50 kb inversion clade</taxon>
        <taxon>NPAAA clade</taxon>
        <taxon>indigoferoid/millettioid clade</taxon>
        <taxon>Phaseoleae</taxon>
        <taxon>Sphenostylis</taxon>
    </lineage>
</organism>
<evidence type="ECO:0000256" key="2">
    <source>
        <dbReference type="ARBA" id="ARBA00022801"/>
    </source>
</evidence>
<evidence type="ECO:0000313" key="5">
    <source>
        <dbReference type="Proteomes" id="UP001189624"/>
    </source>
</evidence>
<gene>
    <name evidence="4" type="ORF">AYBTSS11_LOCUS760</name>
</gene>
<dbReference type="PANTHER" id="PTHR14209:SF21">
    <property type="entry name" value="HYDROLYZING ESTERASE-LIKE PROTEIN, PUTATIVE-RELATED"/>
    <property type="match status" value="1"/>
</dbReference>
<dbReference type="Gene3D" id="3.40.50.1110">
    <property type="entry name" value="SGNH hydrolase"/>
    <property type="match status" value="1"/>
</dbReference>
<dbReference type="InterPro" id="IPR001087">
    <property type="entry name" value="GDSL"/>
</dbReference>
<dbReference type="CDD" id="cd01838">
    <property type="entry name" value="Isoamyl_acetate_hydrolase_like"/>
    <property type="match status" value="1"/>
</dbReference>
<dbReference type="AlphaFoldDB" id="A0AA86RPT2"/>
<dbReference type="FunFam" id="3.40.50.1110:FF:000002">
    <property type="entry name" value="isoamyl acetate-hydrolyzing esterase 1 homolog"/>
    <property type="match status" value="1"/>
</dbReference>
<accession>A0AA86RPT2</accession>
<sequence length="283" mass="31783">MLGASRPKVVLFGSSIVQYGYYEGWGATLSHLYARKADIVVRGYAGWNSRRALEVLDILFPKDAIEQPSLVIVYFGGNDSTIANPYGIGPHVPLDEYKENMRKIAIHMKFDTNPNNSQHLSEKTRTIFLTTPPINEAQIPNNRDPQGLPMRTNEACRIYAEACLEVCDEMNVKVVWSFLSDGIHLTNEGSKIVTTEILNVLKEAEWEPSLYWRSMTSDFGEDSPYDVVQPDGKTTINLISNSVLLSRTLVLHHALYFTLPSYASSLTLASDSHSGHRIHRCHL</sequence>
<dbReference type="SUPFAM" id="SSF52266">
    <property type="entry name" value="SGNH hydrolase"/>
    <property type="match status" value="1"/>
</dbReference>
<proteinExistence type="inferred from homology"/>
<keyword evidence="3" id="KW-0442">Lipid degradation</keyword>
<evidence type="ECO:0000313" key="4">
    <source>
        <dbReference type="EMBL" id="CAJ1805809.1"/>
    </source>
</evidence>
<dbReference type="GO" id="GO:0016042">
    <property type="term" value="P:lipid catabolic process"/>
    <property type="evidence" value="ECO:0007669"/>
    <property type="project" value="UniProtKB-KW"/>
</dbReference>
<evidence type="ECO:0000256" key="1">
    <source>
        <dbReference type="ARBA" id="ARBA00008668"/>
    </source>
</evidence>
<dbReference type="InterPro" id="IPR036514">
    <property type="entry name" value="SGNH_hydro_sf"/>
</dbReference>
<dbReference type="GO" id="GO:0016788">
    <property type="term" value="F:hydrolase activity, acting on ester bonds"/>
    <property type="evidence" value="ECO:0007669"/>
    <property type="project" value="InterPro"/>
</dbReference>
<keyword evidence="5" id="KW-1185">Reference proteome</keyword>
<evidence type="ECO:0000256" key="3">
    <source>
        <dbReference type="ARBA" id="ARBA00022963"/>
    </source>
</evidence>
<dbReference type="InterPro" id="IPR045136">
    <property type="entry name" value="Iah1-like"/>
</dbReference>
<protein>
    <recommendedName>
        <fullName evidence="6">SGNH hydrolase-type esterase domain-containing protein</fullName>
    </recommendedName>
</protein>
<dbReference type="Pfam" id="PF00657">
    <property type="entry name" value="Lipase_GDSL"/>
    <property type="match status" value="1"/>
</dbReference>
<reference evidence="4" key="1">
    <citation type="submission" date="2023-10" db="EMBL/GenBank/DDBJ databases">
        <authorList>
            <person name="Domelevo Entfellner J.-B."/>
        </authorList>
    </citation>
    <scope>NUCLEOTIDE SEQUENCE</scope>
</reference>
<comment type="similarity">
    <text evidence="1">Belongs to the 'GDSL' lipolytic enzyme family.</text>
</comment>
<dbReference type="EMBL" id="OY731398">
    <property type="protein sequence ID" value="CAJ1805809.1"/>
    <property type="molecule type" value="Genomic_DNA"/>
</dbReference>
<dbReference type="Gramene" id="rna-AYBTSS11_LOCUS760">
    <property type="protein sequence ID" value="CAJ1805809.1"/>
    <property type="gene ID" value="gene-AYBTSS11_LOCUS760"/>
</dbReference>
<dbReference type="PANTHER" id="PTHR14209">
    <property type="entry name" value="ISOAMYL ACETATE-HYDROLYZING ESTERASE 1"/>
    <property type="match status" value="1"/>
</dbReference>
<name>A0AA86RPT2_9FABA</name>
<keyword evidence="3" id="KW-0443">Lipid metabolism</keyword>
<dbReference type="Proteomes" id="UP001189624">
    <property type="component" value="Chromosome 1"/>
</dbReference>
<evidence type="ECO:0008006" key="6">
    <source>
        <dbReference type="Google" id="ProtNLM"/>
    </source>
</evidence>